<sequence>MHALDYVVLLQVMFNLASGVHSTPTTVWEQLKDRGIRSAKNARELVGKNAVYDSFGRLMEAGYVRRQQLPHPTLPGRKGPVVYEVYDNPTWNPDWSPAADTEDQAEVKPQVATLPGTPDPLFGEADKTSGQNASRNAGSVNNGSGVPGSVKRRVPAGQDASRVPGSGMASPPHPPEGEEDSSSPNPLTRASRPLPSQREGEEFSLQDVQAAEVFLQTMKAPWQAGRSTAAKNAPQLLKVMREQGWPSIHEVDRQLLEQDLLRNTVGAKSFAHVLPRWIADLRLFSVVTAQARPRATTAGGKEVCRKPGHGNAFPVGDCPECAREARPRRDGASRIDTASLIAALHSRSKGC</sequence>
<organism evidence="2 3">
    <name type="scientific">Streptomyces viridiviolaceus</name>
    <dbReference type="NCBI Taxonomy" id="68282"/>
    <lineage>
        <taxon>Bacteria</taxon>
        <taxon>Bacillati</taxon>
        <taxon>Actinomycetota</taxon>
        <taxon>Actinomycetes</taxon>
        <taxon>Kitasatosporales</taxon>
        <taxon>Streptomycetaceae</taxon>
        <taxon>Streptomyces</taxon>
    </lineage>
</organism>
<feature type="region of interest" description="Disordered" evidence="1">
    <location>
        <begin position="93"/>
        <end position="204"/>
    </location>
</feature>
<keyword evidence="3" id="KW-1185">Reference proteome</keyword>
<reference evidence="3" key="1">
    <citation type="journal article" date="2019" name="Int. J. Syst. Evol. Microbiol.">
        <title>The Global Catalogue of Microorganisms (GCM) 10K type strain sequencing project: providing services to taxonomists for standard genome sequencing and annotation.</title>
        <authorList>
            <consortium name="The Broad Institute Genomics Platform"/>
            <consortium name="The Broad Institute Genome Sequencing Center for Infectious Disease"/>
            <person name="Wu L."/>
            <person name="Ma J."/>
        </authorList>
    </citation>
    <scope>NUCLEOTIDE SEQUENCE [LARGE SCALE GENOMIC DNA]</scope>
    <source>
        <strain evidence="3">JCM 4855</strain>
    </source>
</reference>
<accession>A0ABW2E7D2</accession>
<evidence type="ECO:0000256" key="1">
    <source>
        <dbReference type="SAM" id="MobiDB-lite"/>
    </source>
</evidence>
<evidence type="ECO:0000313" key="3">
    <source>
        <dbReference type="Proteomes" id="UP001596409"/>
    </source>
</evidence>
<protein>
    <submittedName>
        <fullName evidence="2">Uncharacterized protein</fullName>
    </submittedName>
</protein>
<name>A0ABW2E7D2_9ACTN</name>
<evidence type="ECO:0000313" key="2">
    <source>
        <dbReference type="EMBL" id="MFC7016079.1"/>
    </source>
</evidence>
<gene>
    <name evidence="2" type="ORF">ACFQMH_31155</name>
</gene>
<comment type="caution">
    <text evidence="2">The sequence shown here is derived from an EMBL/GenBank/DDBJ whole genome shotgun (WGS) entry which is preliminary data.</text>
</comment>
<dbReference type="Proteomes" id="UP001596409">
    <property type="component" value="Unassembled WGS sequence"/>
</dbReference>
<dbReference type="EMBL" id="JBHSYM010000073">
    <property type="protein sequence ID" value="MFC7016079.1"/>
    <property type="molecule type" value="Genomic_DNA"/>
</dbReference>
<dbReference type="RefSeq" id="WP_229881560.1">
    <property type="nucleotide sequence ID" value="NZ_BMWA01000030.1"/>
</dbReference>
<feature type="compositionally biased region" description="Low complexity" evidence="1">
    <location>
        <begin position="132"/>
        <end position="149"/>
    </location>
</feature>
<proteinExistence type="predicted"/>